<dbReference type="KEGG" id="pde:Pden_3234"/>
<organism evidence="1 2">
    <name type="scientific">Paracoccus denitrificans (strain Pd 1222)</name>
    <dbReference type="NCBI Taxonomy" id="318586"/>
    <lineage>
        <taxon>Bacteria</taxon>
        <taxon>Pseudomonadati</taxon>
        <taxon>Pseudomonadota</taxon>
        <taxon>Alphaproteobacteria</taxon>
        <taxon>Rhodobacterales</taxon>
        <taxon>Paracoccaceae</taxon>
        <taxon>Paracoccus</taxon>
    </lineage>
</organism>
<proteinExistence type="predicted"/>
<name>A1B721_PARDP</name>
<reference evidence="2" key="1">
    <citation type="submission" date="2006-12" db="EMBL/GenBank/DDBJ databases">
        <title>Complete sequence of chromosome 2 of Paracoccus denitrificans PD1222.</title>
        <authorList>
            <person name="Copeland A."/>
            <person name="Lucas S."/>
            <person name="Lapidus A."/>
            <person name="Barry K."/>
            <person name="Detter J.C."/>
            <person name="Glavina del Rio T."/>
            <person name="Hammon N."/>
            <person name="Israni S."/>
            <person name="Dalin E."/>
            <person name="Tice H."/>
            <person name="Pitluck S."/>
            <person name="Munk A.C."/>
            <person name="Brettin T."/>
            <person name="Bruce D."/>
            <person name="Han C."/>
            <person name="Tapia R."/>
            <person name="Gilna P."/>
            <person name="Schmutz J."/>
            <person name="Larimer F."/>
            <person name="Land M."/>
            <person name="Hauser L."/>
            <person name="Kyrpides N."/>
            <person name="Lykidis A."/>
            <person name="Spiro S."/>
            <person name="Richardson D.J."/>
            <person name="Moir J.W.B."/>
            <person name="Ferguson S.J."/>
            <person name="van Spanning R.J.M."/>
            <person name="Richardson P."/>
        </authorList>
    </citation>
    <scope>NUCLEOTIDE SEQUENCE [LARGE SCALE GENOMIC DNA]</scope>
    <source>
        <strain evidence="2">Pd 1222</strain>
    </source>
</reference>
<evidence type="ECO:0000313" key="2">
    <source>
        <dbReference type="Proteomes" id="UP000000361"/>
    </source>
</evidence>
<sequence>MRPGGALQIITIRRKFCDKGQLGISGIESVWSNPLSALQRSNQMNQRIIFKTSLMTAMMTLAASGVMAADYQQNPFTLTYEGAITENKPEQVNIHPVTYDLNGLEISANVYTPAGYDPE</sequence>
<gene>
    <name evidence="1" type="ordered locus">Pden_3234</name>
</gene>
<dbReference type="EMBL" id="CP000490">
    <property type="protein sequence ID" value="ABL71315.1"/>
    <property type="molecule type" value="Genomic_DNA"/>
</dbReference>
<keyword evidence="2" id="KW-1185">Reference proteome</keyword>
<dbReference type="Proteomes" id="UP000000361">
    <property type="component" value="Chromosome 2"/>
</dbReference>
<dbReference type="EnsemblBacteria" id="ABL71315">
    <property type="protein sequence ID" value="ABL71315"/>
    <property type="gene ID" value="Pden_3234"/>
</dbReference>
<protein>
    <submittedName>
        <fullName evidence="1">Uncharacterized protein</fullName>
    </submittedName>
</protein>
<dbReference type="AlphaFoldDB" id="A1B721"/>
<dbReference type="eggNOG" id="COG1073">
    <property type="taxonomic scope" value="Bacteria"/>
</dbReference>
<accession>A1B721</accession>
<evidence type="ECO:0000313" key="1">
    <source>
        <dbReference type="EMBL" id="ABL71315.1"/>
    </source>
</evidence>
<dbReference type="HOGENOM" id="CLU_2059113_0_0_5"/>
<dbReference type="STRING" id="318586.Pden_3234"/>